<evidence type="ECO:0000259" key="3">
    <source>
        <dbReference type="Pfam" id="PF03389"/>
    </source>
</evidence>
<evidence type="ECO:0000313" key="4">
    <source>
        <dbReference type="EMBL" id="QXM25049.1"/>
    </source>
</evidence>
<accession>A0A975U2D7</accession>
<dbReference type="Proteomes" id="UP000694001">
    <property type="component" value="Chromosome"/>
</dbReference>
<dbReference type="RefSeq" id="WP_218286105.1">
    <property type="nucleotide sequence ID" value="NZ_CP076448.1"/>
</dbReference>
<evidence type="ECO:0000256" key="2">
    <source>
        <dbReference type="ARBA" id="ARBA00022971"/>
    </source>
</evidence>
<dbReference type="EMBL" id="CP076448">
    <property type="protein sequence ID" value="QXM25049.1"/>
    <property type="molecule type" value="Genomic_DNA"/>
</dbReference>
<sequence>MAILYMRTSTIRRSAGRTAVAAAAYRAAVALDDPRTGERHDFTRKRGVAASGLAGWKGTRGELWAAAEKAERRRDATVAREVVIAIPHELPPGRAAALLRDWAEWIARRHGCAADWSLHLPGREGDRRNLHGHILLTTRRSEGARLTEKTRELDDRKAGSRHLRAWRAEWAKRARAALAEIGVAADLDPRSYAAQAREKRIPFMLGGEHLGPARAALARQGVPVAAALRNATRQALNAEVRAWRRALDDTLAAVIDEAASGGPPQPHQRVR</sequence>
<comment type="similarity">
    <text evidence="1">Belongs to the MobA/MobL family.</text>
</comment>
<feature type="domain" description="MobA/MobL protein" evidence="3">
    <location>
        <begin position="17"/>
        <end position="217"/>
    </location>
</feature>
<proteinExistence type="inferred from homology"/>
<keyword evidence="5" id="KW-1185">Reference proteome</keyword>
<reference evidence="4" key="1">
    <citation type="submission" date="2021-06" db="EMBL/GenBank/DDBJ databases">
        <title>Elioraea tepida, sp. nov., a moderately thermophilic aerobic anoxygenic phototrophic bacterium isolated from an alkaline siliceous hot spring mat community in Yellowstone National Park, WY, USA.</title>
        <authorList>
            <person name="Saini M.K."/>
            <person name="Yoshida S."/>
            <person name="Sebastian A."/>
            <person name="Hirose S."/>
            <person name="Hara E."/>
            <person name="Tamaki H."/>
            <person name="Soulier N.T."/>
            <person name="Albert I."/>
            <person name="Hanada S."/>
            <person name="Bryant D.A."/>
            <person name="Tank M."/>
        </authorList>
    </citation>
    <scope>NUCLEOTIDE SEQUENCE</scope>
    <source>
        <strain evidence="4">MS-P2</strain>
    </source>
</reference>
<dbReference type="AlphaFoldDB" id="A0A975U2D7"/>
<dbReference type="InterPro" id="IPR005053">
    <property type="entry name" value="MobA_MobL"/>
</dbReference>
<name>A0A975U2D7_9PROT</name>
<gene>
    <name evidence="4" type="ORF">KO353_01990</name>
</gene>
<protein>
    <submittedName>
        <fullName evidence="4">MobA/MobL family protein</fullName>
    </submittedName>
</protein>
<evidence type="ECO:0000256" key="1">
    <source>
        <dbReference type="ARBA" id="ARBA00010873"/>
    </source>
</evidence>
<keyword evidence="2" id="KW-0184">Conjugation</keyword>
<evidence type="ECO:0000313" key="5">
    <source>
        <dbReference type="Proteomes" id="UP000694001"/>
    </source>
</evidence>
<dbReference type="Pfam" id="PF03389">
    <property type="entry name" value="MobA_MobL"/>
    <property type="match status" value="1"/>
</dbReference>
<dbReference type="KEGG" id="elio:KO353_01990"/>
<organism evidence="4 5">
    <name type="scientific">Elioraea tepida</name>
    <dbReference type="NCBI Taxonomy" id="2843330"/>
    <lineage>
        <taxon>Bacteria</taxon>
        <taxon>Pseudomonadati</taxon>
        <taxon>Pseudomonadota</taxon>
        <taxon>Alphaproteobacteria</taxon>
        <taxon>Acetobacterales</taxon>
        <taxon>Elioraeaceae</taxon>
        <taxon>Elioraea</taxon>
    </lineage>
</organism>